<evidence type="ECO:0000313" key="5">
    <source>
        <dbReference type="EMBL" id="GAA1926713.1"/>
    </source>
</evidence>
<accession>A0ABP5AZG0</accession>
<name>A0ABP5AZG0_9MICO</name>
<dbReference type="EMBL" id="BAAAOF010000003">
    <property type="protein sequence ID" value="GAA1926713.1"/>
    <property type="molecule type" value="Genomic_DNA"/>
</dbReference>
<keyword evidence="6" id="KW-1185">Reference proteome</keyword>
<dbReference type="RefSeq" id="WP_248150708.1">
    <property type="nucleotide sequence ID" value="NZ_BAAAOF010000003.1"/>
</dbReference>
<evidence type="ECO:0000256" key="3">
    <source>
        <dbReference type="ARBA" id="ARBA00030238"/>
    </source>
</evidence>
<protein>
    <recommendedName>
        <fullName evidence="2">alpha-amylase</fullName>
        <ecNumber evidence="2">3.2.1.1</ecNumber>
    </recommendedName>
    <alternativeName>
        <fullName evidence="3">1,4-alpha-D-glucan glucanohydrolase</fullName>
    </alternativeName>
</protein>
<feature type="chain" id="PRO_5047161249" description="alpha-amylase" evidence="4">
    <location>
        <begin position="36"/>
        <end position="726"/>
    </location>
</feature>
<evidence type="ECO:0000256" key="1">
    <source>
        <dbReference type="ARBA" id="ARBA00000548"/>
    </source>
</evidence>
<dbReference type="Pfam" id="PF04122">
    <property type="entry name" value="CW_binding_2"/>
    <property type="match status" value="3"/>
</dbReference>
<dbReference type="EC" id="3.2.1.1" evidence="2"/>
<reference evidence="6" key="1">
    <citation type="journal article" date="2019" name="Int. J. Syst. Evol. Microbiol.">
        <title>The Global Catalogue of Microorganisms (GCM) 10K type strain sequencing project: providing services to taxonomists for standard genome sequencing and annotation.</title>
        <authorList>
            <consortium name="The Broad Institute Genomics Platform"/>
            <consortium name="The Broad Institute Genome Sequencing Center for Infectious Disease"/>
            <person name="Wu L."/>
            <person name="Ma J."/>
        </authorList>
    </citation>
    <scope>NUCLEOTIDE SEQUENCE [LARGE SCALE GENOMIC DNA]</scope>
    <source>
        <strain evidence="6">JCM 14900</strain>
    </source>
</reference>
<dbReference type="PROSITE" id="PS51318">
    <property type="entry name" value="TAT"/>
    <property type="match status" value="1"/>
</dbReference>
<gene>
    <name evidence="5" type="ORF">GCM10009775_18620</name>
</gene>
<dbReference type="Proteomes" id="UP001501343">
    <property type="component" value="Unassembled WGS sequence"/>
</dbReference>
<evidence type="ECO:0000313" key="6">
    <source>
        <dbReference type="Proteomes" id="UP001501343"/>
    </source>
</evidence>
<dbReference type="InterPro" id="IPR007253">
    <property type="entry name" value="Cell_wall-bd_2"/>
</dbReference>
<keyword evidence="4" id="KW-0732">Signal</keyword>
<organism evidence="5 6">
    <name type="scientific">Microbacterium aoyamense</name>
    <dbReference type="NCBI Taxonomy" id="344166"/>
    <lineage>
        <taxon>Bacteria</taxon>
        <taxon>Bacillati</taxon>
        <taxon>Actinomycetota</taxon>
        <taxon>Actinomycetes</taxon>
        <taxon>Micrococcales</taxon>
        <taxon>Microbacteriaceae</taxon>
        <taxon>Microbacterium</taxon>
    </lineage>
</organism>
<dbReference type="PANTHER" id="PTHR30032:SF8">
    <property type="entry name" value="GERMINATION-SPECIFIC N-ACETYLMURAMOYL-L-ALANINE AMIDASE"/>
    <property type="match status" value="1"/>
</dbReference>
<dbReference type="InterPro" id="IPR013784">
    <property type="entry name" value="Carb-bd-like_fold"/>
</dbReference>
<dbReference type="InterPro" id="IPR006311">
    <property type="entry name" value="TAT_signal"/>
</dbReference>
<dbReference type="InterPro" id="IPR013783">
    <property type="entry name" value="Ig-like_fold"/>
</dbReference>
<proteinExistence type="predicted"/>
<dbReference type="InterPro" id="IPR051922">
    <property type="entry name" value="Bact_Sporulation_Assoc"/>
</dbReference>
<dbReference type="PANTHER" id="PTHR30032">
    <property type="entry name" value="N-ACETYLMURAMOYL-L-ALANINE AMIDASE-RELATED"/>
    <property type="match status" value="1"/>
</dbReference>
<comment type="catalytic activity">
    <reaction evidence="1">
        <text>Endohydrolysis of (1-&gt;4)-alpha-D-glucosidic linkages in polysaccharides containing three or more (1-&gt;4)-alpha-linked D-glucose units.</text>
        <dbReference type="EC" id="3.2.1.1"/>
    </reaction>
</comment>
<dbReference type="Gene3D" id="2.60.40.10">
    <property type="entry name" value="Immunoglobulins"/>
    <property type="match status" value="1"/>
</dbReference>
<sequence>MRTETGAHSTRRSAIVGASVAALIVSLFAVPPAHADEEPVPPSVISVEGRLLTPDGAPAAGVAVRALEYGIDEPIEETLTAADGRFQIAVVTDRCFELGFAGDHRFPAVTLTDRALEPGRYRDDARSFCGWRGPQQSVGDRRLIAGVTLSGSIDITGLSGSRELEILIADDAAHSTHFTHRAVGSDGVAEWSTLAVPGSYFVRASIEGTRYVEYFGGGTTDADAQRVTVDPSGATELDFDVDLPLARVTGRITDAAGAPCVDEVARLADGLGVVLPFETTTDDNGRYSFAGVEPGDYVLVDAPWGSGCRSEDVTTAFTVVGPGEHVVDASWRRDERIVARVAFSGGSPAAHLAVHVSGEEYIPHRYTDHSGLVEFAVEPGVYRLGAFGSEIEGETTWTPEITVAEGETVEADLTNLVGATRFGGQSRYDTAVAITRSHFASGVERVYLANGTGLADALAAAPVAGAGGDPILLTQRTAIPGATWAELRRLQPKEIVLLGGGAAIDESLVDRLAEAARIAPQSVVRWSGADRYATAAAIAESAFPEGAETVFVANGAALADALAAAPVAGSQDTPILLVGAASVPASTVAAIEALGPSKIVVLGGKGVVSDAAATRLSEIADGATIERWSGVDRYATAAAIAAENYPDGAASVFVASGAGLVDALAAAPVAARDGAPLILVRQNAIPPSVTAALPQLGPSSFVLFGDDGVISHELQTTLRDLTDPSD</sequence>
<evidence type="ECO:0000256" key="4">
    <source>
        <dbReference type="SAM" id="SignalP"/>
    </source>
</evidence>
<dbReference type="Gene3D" id="3.40.50.12090">
    <property type="match status" value="2"/>
</dbReference>
<evidence type="ECO:0000256" key="2">
    <source>
        <dbReference type="ARBA" id="ARBA00012595"/>
    </source>
</evidence>
<comment type="caution">
    <text evidence="5">The sequence shown here is derived from an EMBL/GenBank/DDBJ whole genome shotgun (WGS) entry which is preliminary data.</text>
</comment>
<feature type="signal peptide" evidence="4">
    <location>
        <begin position="1"/>
        <end position="35"/>
    </location>
</feature>
<dbReference type="SUPFAM" id="SSF49452">
    <property type="entry name" value="Starch-binding domain-like"/>
    <property type="match status" value="1"/>
</dbReference>